<reference evidence="1" key="1">
    <citation type="submission" date="2014-11" db="EMBL/GenBank/DDBJ databases">
        <authorList>
            <person name="Amaro Gonzalez C."/>
        </authorList>
    </citation>
    <scope>NUCLEOTIDE SEQUENCE</scope>
</reference>
<evidence type="ECO:0000313" key="1">
    <source>
        <dbReference type="EMBL" id="JAI07775.1"/>
    </source>
</evidence>
<reference evidence="1" key="2">
    <citation type="journal article" date="2015" name="Fish Shellfish Immunol.">
        <title>Early steps in the European eel (Anguilla anguilla)-Vibrio vulnificus interaction in the gills: Role of the RtxA13 toxin.</title>
        <authorList>
            <person name="Callol A."/>
            <person name="Pajuelo D."/>
            <person name="Ebbesson L."/>
            <person name="Teles M."/>
            <person name="MacKenzie S."/>
            <person name="Amaro C."/>
        </authorList>
    </citation>
    <scope>NUCLEOTIDE SEQUENCE</scope>
</reference>
<name>A0A0E9XYQ9_ANGAN</name>
<protein>
    <submittedName>
        <fullName evidence="1">Uncharacterized protein</fullName>
    </submittedName>
</protein>
<proteinExistence type="predicted"/>
<sequence length="8" mass="910">MQCVKCKA</sequence>
<organism evidence="1">
    <name type="scientific">Anguilla anguilla</name>
    <name type="common">European freshwater eel</name>
    <name type="synonym">Muraena anguilla</name>
    <dbReference type="NCBI Taxonomy" id="7936"/>
    <lineage>
        <taxon>Eukaryota</taxon>
        <taxon>Metazoa</taxon>
        <taxon>Chordata</taxon>
        <taxon>Craniata</taxon>
        <taxon>Vertebrata</taxon>
        <taxon>Euteleostomi</taxon>
        <taxon>Actinopterygii</taxon>
        <taxon>Neopterygii</taxon>
        <taxon>Teleostei</taxon>
        <taxon>Anguilliformes</taxon>
        <taxon>Anguillidae</taxon>
        <taxon>Anguilla</taxon>
    </lineage>
</organism>
<accession>A0A0E9XYQ9</accession>
<dbReference type="EMBL" id="GBXM01000803">
    <property type="protein sequence ID" value="JAI07775.1"/>
    <property type="molecule type" value="Transcribed_RNA"/>
</dbReference>